<comment type="caution">
    <text evidence="1">The sequence shown here is derived from an EMBL/GenBank/DDBJ whole genome shotgun (WGS) entry which is preliminary data.</text>
</comment>
<protein>
    <submittedName>
        <fullName evidence="1">Uncharacterized protein</fullName>
    </submittedName>
</protein>
<dbReference type="Proteomes" id="UP000759103">
    <property type="component" value="Unassembled WGS sequence"/>
</dbReference>
<dbReference type="EMBL" id="JAHXZN010000016">
    <property type="protein sequence ID" value="MBW6533190.1"/>
    <property type="molecule type" value="Genomic_DNA"/>
</dbReference>
<reference evidence="1 2" key="1">
    <citation type="submission" date="2021-07" db="EMBL/GenBank/DDBJ databases">
        <title>Sphingomonas sp.</title>
        <authorList>
            <person name="Feng G."/>
            <person name="Li J."/>
            <person name="Pan M."/>
        </authorList>
    </citation>
    <scope>NUCLEOTIDE SEQUENCE [LARGE SCALE GENOMIC DNA]</scope>
    <source>
        <strain evidence="1 2">RRHST34</strain>
    </source>
</reference>
<proteinExistence type="predicted"/>
<organism evidence="1 2">
    <name type="scientific">Sphingomonas citri</name>
    <dbReference type="NCBI Taxonomy" id="2862499"/>
    <lineage>
        <taxon>Bacteria</taxon>
        <taxon>Pseudomonadati</taxon>
        <taxon>Pseudomonadota</taxon>
        <taxon>Alphaproteobacteria</taxon>
        <taxon>Sphingomonadales</taxon>
        <taxon>Sphingomonadaceae</taxon>
        <taxon>Sphingomonas</taxon>
    </lineage>
</organism>
<evidence type="ECO:0000313" key="2">
    <source>
        <dbReference type="Proteomes" id="UP000759103"/>
    </source>
</evidence>
<sequence length="46" mass="4977">MPEVAPDGFEESARIVEAFASGQTDATILALLDDIVRAIRERATDD</sequence>
<name>A0ABS7BUB1_9SPHN</name>
<accession>A0ABS7BUB1</accession>
<keyword evidence="2" id="KW-1185">Reference proteome</keyword>
<dbReference type="RefSeq" id="WP_219750714.1">
    <property type="nucleotide sequence ID" value="NZ_JAHXZN010000016.1"/>
</dbReference>
<gene>
    <name evidence="1" type="ORF">KZ820_20810</name>
</gene>
<evidence type="ECO:0000313" key="1">
    <source>
        <dbReference type="EMBL" id="MBW6533190.1"/>
    </source>
</evidence>